<dbReference type="Gene3D" id="3.40.1110.10">
    <property type="entry name" value="Calcium-transporting ATPase, cytoplasmic domain N"/>
    <property type="match status" value="1"/>
</dbReference>
<feature type="region of interest" description="Disordered" evidence="15">
    <location>
        <begin position="175"/>
        <end position="195"/>
    </location>
</feature>
<keyword evidence="8 14" id="KW-0067">ATP-binding</keyword>
<evidence type="ECO:0000313" key="17">
    <source>
        <dbReference type="EMBL" id="OKL58574.1"/>
    </source>
</evidence>
<dbReference type="Gene3D" id="2.70.150.10">
    <property type="entry name" value="Calcium-transporting ATPase, cytoplasmic transduction domain A"/>
    <property type="match status" value="1"/>
</dbReference>
<dbReference type="InterPro" id="IPR059000">
    <property type="entry name" value="ATPase_P-type_domA"/>
</dbReference>
<dbReference type="Pfam" id="PF13246">
    <property type="entry name" value="Cation_ATPase"/>
    <property type="match status" value="1"/>
</dbReference>
<gene>
    <name evidence="17" type="ORF">UA08_06275</name>
</gene>
<feature type="transmembrane region" description="Helical" evidence="14">
    <location>
        <begin position="86"/>
        <end position="106"/>
    </location>
</feature>
<protein>
    <recommendedName>
        <fullName evidence="14">Calcium-transporting ATPase</fullName>
        <ecNumber evidence="14">7.2.2.10</ecNumber>
    </recommendedName>
</protein>
<keyword evidence="10" id="KW-1278">Translocase</keyword>
<dbReference type="Pfam" id="PF00122">
    <property type="entry name" value="E1-E2_ATPase"/>
    <property type="match status" value="1"/>
</dbReference>
<dbReference type="Gene3D" id="3.40.50.1000">
    <property type="entry name" value="HAD superfamily/HAD-like"/>
    <property type="match status" value="1"/>
</dbReference>
<evidence type="ECO:0000256" key="6">
    <source>
        <dbReference type="ARBA" id="ARBA00022741"/>
    </source>
</evidence>
<dbReference type="GO" id="GO:0016887">
    <property type="term" value="F:ATP hydrolysis activity"/>
    <property type="evidence" value="ECO:0007669"/>
    <property type="project" value="InterPro"/>
</dbReference>
<dbReference type="InterPro" id="IPR023298">
    <property type="entry name" value="ATPase_P-typ_TM_dom_sf"/>
</dbReference>
<feature type="transmembrane region" description="Helical" evidence="14">
    <location>
        <begin position="1079"/>
        <end position="1097"/>
    </location>
</feature>
<dbReference type="EC" id="7.2.2.10" evidence="14"/>
<feature type="transmembrane region" description="Helical" evidence="14">
    <location>
        <begin position="469"/>
        <end position="496"/>
    </location>
</feature>
<dbReference type="SFLD" id="SFLDG00002">
    <property type="entry name" value="C1.7:_P-type_atpase_like"/>
    <property type="match status" value="1"/>
</dbReference>
<comment type="caution">
    <text evidence="14">Lacks conserved residue(s) required for the propagation of feature annotation.</text>
</comment>
<dbReference type="InterPro" id="IPR044492">
    <property type="entry name" value="P_typ_ATPase_HD_dom"/>
</dbReference>
<dbReference type="Pfam" id="PF00690">
    <property type="entry name" value="Cation_ATPase_N"/>
    <property type="match status" value="1"/>
</dbReference>
<dbReference type="NCBIfam" id="TIGR01494">
    <property type="entry name" value="ATPase_P-type"/>
    <property type="match status" value="2"/>
</dbReference>
<evidence type="ECO:0000256" key="12">
    <source>
        <dbReference type="ARBA" id="ARBA00023065"/>
    </source>
</evidence>
<feature type="transmembrane region" description="Helical" evidence="14">
    <location>
        <begin position="982"/>
        <end position="1001"/>
    </location>
</feature>
<feature type="transmembrane region" description="Helical" evidence="14">
    <location>
        <begin position="217"/>
        <end position="235"/>
    </location>
</feature>
<dbReference type="InterPro" id="IPR006408">
    <property type="entry name" value="P-type_ATPase_IIB"/>
</dbReference>
<dbReference type="Pfam" id="PF00689">
    <property type="entry name" value="Cation_ATPase_C"/>
    <property type="match status" value="1"/>
</dbReference>
<feature type="transmembrane region" description="Helical" evidence="14">
    <location>
        <begin position="255"/>
        <end position="273"/>
    </location>
</feature>
<dbReference type="CDD" id="cd02081">
    <property type="entry name" value="P-type_ATPase_Ca_PMCA-like"/>
    <property type="match status" value="1"/>
</dbReference>
<feature type="transmembrane region" description="Helical" evidence="14">
    <location>
        <begin position="1046"/>
        <end position="1067"/>
    </location>
</feature>
<keyword evidence="18" id="KW-1185">Reference proteome</keyword>
<sequence>MLNFQLQGFIPSTSPVYTAGNKCIVTSRYPANSSVRLLRHNNGTGQPARLQKGGDFPFTLVTILTEFSSLLNAKLDVASIGLFSQYSVSVSVSVWVVVVVVVVVVADGMETSTVKDTGVVLPETQPRQQQDGQFGCSLEQLQQLAESRDLKALRTSFGGLAGLEASLLTDRNTGLSPDESLLSPASSSRRQQFGDNRLPMKREPPFWQLMWMAYNDYVLFLLTGAAIVSLALGLYQAFGIPHTADSPGVEWVEGVAILVAIIIIVLVSALNDFQKQHQFRRLNKKQQDRNVKVVRAGRPQEISIHDVVVGDVVQIEPGDVIPADGIMIQGLLLRCDESSMTGESDLRPKYPANEACSKAAIPTAHGDDKEAPAMDPFIISGTRVAEGMGSFLVIATGRNSVYGRILVTLEDEPAPTPLQVKLAGLAKNIAICGGVVALIFFVILFIKFLAELPHSTRSAAEKGQLFLNIFIIALTVVVIAVPEGLPLAVTLSLAFATTRMLRDRNLVRSLRACETMGNATSICSDKTGTLTQNKMTVIASSVGINSRSAEGSSSSLTEYIRNLSPAVKSILKQSIVVNSTAFEADDSSFVGSRTESALLTLAREALGMGPVEVERSNARVEYLVPFDSSRKCMISVVHLENDKYRAYVKGASEILLRSCTRALDSPETGVSPIPHSDDAMSNVQEIISKYAARSLRTITLAYRDFDTWPPSNGIDISGDVDIAVDRILQNLTFLAVMGIQDPLRDGVPDAIQMCAKAGVTVRMVTGDNLLTAKSIASEAGIITDSKDIAMDAAEFRTLEKPRQIELIPHLKVLARSTPDDKRILVKRLKEMGEIVAVTGDGTNDAAALTAADVGFSMGISGTEVAREASSIVLLDDNFASIVKAIMWGRAVNDAVRKFLQFQITITITSVGLTFVSAVANGNEQSVLTAVQLMWINLFQDTMAALALATDPPSARILDRKPMPQSASLITTPMWKMIIGQSIYQMAVTLVLYFAGSSIFHYRTAHEKAQLETAIFNTYVWLQIFNMYNNRQLENTVNVAEGVLQNWLFITISAIMVGAQILIAFVGGQPFSVVRMTGAQWAYSLVLGFLSIPLGFLIRQVPDRPIEWVMRVLSDASRRWPMRRARRV</sequence>
<dbReference type="GO" id="GO:0005388">
    <property type="term" value="F:P-type calcium transporter activity"/>
    <property type="evidence" value="ECO:0007669"/>
    <property type="project" value="UniProtKB-EC"/>
</dbReference>
<dbReference type="SUPFAM" id="SSF81665">
    <property type="entry name" value="Calcium ATPase, transmembrane domain M"/>
    <property type="match status" value="1"/>
</dbReference>
<dbReference type="InterPro" id="IPR036412">
    <property type="entry name" value="HAD-like_sf"/>
</dbReference>
<dbReference type="GO" id="GO:0005886">
    <property type="term" value="C:plasma membrane"/>
    <property type="evidence" value="ECO:0007669"/>
    <property type="project" value="TreeGrafter"/>
</dbReference>
<comment type="function">
    <text evidence="14">Catalyzes the hydrolysis of ATP coupled with the transport of calcium.</text>
</comment>
<evidence type="ECO:0000256" key="9">
    <source>
        <dbReference type="ARBA" id="ARBA00022842"/>
    </source>
</evidence>
<dbReference type="SFLD" id="SFLDS00003">
    <property type="entry name" value="Haloacid_Dehalogenase"/>
    <property type="match status" value="1"/>
</dbReference>
<dbReference type="PANTHER" id="PTHR24093:SF369">
    <property type="entry name" value="CALCIUM-TRANSPORTING ATPASE"/>
    <property type="match status" value="1"/>
</dbReference>
<dbReference type="InterPro" id="IPR001757">
    <property type="entry name" value="P_typ_ATPase"/>
</dbReference>
<dbReference type="InterPro" id="IPR008250">
    <property type="entry name" value="ATPase_P-typ_transduc_dom_A_sf"/>
</dbReference>
<evidence type="ECO:0000256" key="5">
    <source>
        <dbReference type="ARBA" id="ARBA00022723"/>
    </source>
</evidence>
<evidence type="ECO:0000256" key="14">
    <source>
        <dbReference type="RuleBase" id="RU361146"/>
    </source>
</evidence>
<dbReference type="InterPro" id="IPR006068">
    <property type="entry name" value="ATPase_P-typ_cation-transptr_C"/>
</dbReference>
<comment type="caution">
    <text evidence="17">The sequence shown here is derived from an EMBL/GenBank/DDBJ whole genome shotgun (WGS) entry which is preliminary data.</text>
</comment>
<dbReference type="PROSITE" id="PS00154">
    <property type="entry name" value="ATPASE_E1_E2"/>
    <property type="match status" value="1"/>
</dbReference>
<evidence type="ECO:0000256" key="7">
    <source>
        <dbReference type="ARBA" id="ARBA00022837"/>
    </source>
</evidence>
<keyword evidence="7 14" id="KW-0106">Calcium</keyword>
<dbReference type="SUPFAM" id="SSF81653">
    <property type="entry name" value="Calcium ATPase, transduction domain A"/>
    <property type="match status" value="1"/>
</dbReference>
<keyword evidence="9" id="KW-0460">Magnesium</keyword>
<name>A0A225AJV8_TALAT</name>
<keyword evidence="13 14" id="KW-0472">Membrane</keyword>
<dbReference type="Gene3D" id="1.20.1110.10">
    <property type="entry name" value="Calcium-transporting ATPase, transmembrane domain"/>
    <property type="match status" value="1"/>
</dbReference>
<reference evidence="17 18" key="1">
    <citation type="submission" date="2015-06" db="EMBL/GenBank/DDBJ databases">
        <title>Talaromyces atroroseus IBT 11181 draft genome.</title>
        <authorList>
            <person name="Rasmussen K.B."/>
            <person name="Rasmussen S."/>
            <person name="Petersen B."/>
            <person name="Sicheritz-Ponten T."/>
            <person name="Mortensen U.H."/>
            <person name="Thrane U."/>
        </authorList>
    </citation>
    <scope>NUCLEOTIDE SEQUENCE [LARGE SCALE GENOMIC DNA]</scope>
    <source>
        <strain evidence="17 18">IBT 11181</strain>
    </source>
</reference>
<keyword evidence="2 14" id="KW-0813">Transport</keyword>
<dbReference type="PANTHER" id="PTHR24093">
    <property type="entry name" value="CATION TRANSPORTING ATPASE"/>
    <property type="match status" value="1"/>
</dbReference>
<evidence type="ECO:0000256" key="3">
    <source>
        <dbReference type="ARBA" id="ARBA00022568"/>
    </source>
</evidence>
<dbReference type="InterPro" id="IPR018303">
    <property type="entry name" value="ATPase_P-typ_P_site"/>
</dbReference>
<dbReference type="SUPFAM" id="SSF56784">
    <property type="entry name" value="HAD-like"/>
    <property type="match status" value="1"/>
</dbReference>
<keyword evidence="5" id="KW-0479">Metal-binding</keyword>
<dbReference type="InterPro" id="IPR004014">
    <property type="entry name" value="ATPase_P-typ_cation-transptr_N"/>
</dbReference>
<feature type="transmembrane region" description="Helical" evidence="14">
    <location>
        <begin position="429"/>
        <end position="449"/>
    </location>
</feature>
<keyword evidence="11 14" id="KW-1133">Transmembrane helix</keyword>
<feature type="domain" description="Cation-transporting P-type ATPase N-terminal" evidence="16">
    <location>
        <begin position="156"/>
        <end position="234"/>
    </location>
</feature>
<evidence type="ECO:0000313" key="18">
    <source>
        <dbReference type="Proteomes" id="UP000214365"/>
    </source>
</evidence>
<dbReference type="SMART" id="SM00831">
    <property type="entry name" value="Cation_ATPase_N"/>
    <property type="match status" value="1"/>
</dbReference>
<keyword evidence="12 14" id="KW-0406">Ion transport</keyword>
<dbReference type="SUPFAM" id="SSF81660">
    <property type="entry name" value="Metal cation-transporting ATPase, ATP-binding domain N"/>
    <property type="match status" value="1"/>
</dbReference>
<evidence type="ECO:0000256" key="2">
    <source>
        <dbReference type="ARBA" id="ARBA00022448"/>
    </source>
</evidence>
<evidence type="ECO:0000256" key="15">
    <source>
        <dbReference type="SAM" id="MobiDB-lite"/>
    </source>
</evidence>
<dbReference type="InterPro" id="IPR023299">
    <property type="entry name" value="ATPase_P-typ_cyto_dom_N"/>
</dbReference>
<accession>A0A225AJV8</accession>
<keyword evidence="3 14" id="KW-0109">Calcium transport</keyword>
<evidence type="ECO:0000256" key="13">
    <source>
        <dbReference type="ARBA" id="ARBA00023136"/>
    </source>
</evidence>
<dbReference type="STRING" id="1441469.A0A225AJV8"/>
<dbReference type="OrthoDB" id="3352408at2759"/>
<comment type="similarity">
    <text evidence="14">Belongs to the cation transport ATPase (P-type) (TC 3.A.3) family.</text>
</comment>
<organism evidence="17 18">
    <name type="scientific">Talaromyces atroroseus</name>
    <dbReference type="NCBI Taxonomy" id="1441469"/>
    <lineage>
        <taxon>Eukaryota</taxon>
        <taxon>Fungi</taxon>
        <taxon>Dikarya</taxon>
        <taxon>Ascomycota</taxon>
        <taxon>Pezizomycotina</taxon>
        <taxon>Eurotiomycetes</taxon>
        <taxon>Eurotiomycetidae</taxon>
        <taxon>Eurotiales</taxon>
        <taxon>Trichocomaceae</taxon>
        <taxon>Talaromyces</taxon>
        <taxon>Talaromyces sect. Trachyspermi</taxon>
    </lineage>
</organism>
<dbReference type="GO" id="GO:0012505">
    <property type="term" value="C:endomembrane system"/>
    <property type="evidence" value="ECO:0007669"/>
    <property type="project" value="UniProtKB-SubCell"/>
</dbReference>
<dbReference type="PRINTS" id="PR00119">
    <property type="entry name" value="CATATPASE"/>
</dbReference>
<dbReference type="GO" id="GO:0046872">
    <property type="term" value="F:metal ion binding"/>
    <property type="evidence" value="ECO:0007669"/>
    <property type="project" value="UniProtKB-KW"/>
</dbReference>
<dbReference type="RefSeq" id="XP_020118695.1">
    <property type="nucleotide sequence ID" value="XM_020268581.1"/>
</dbReference>
<feature type="compositionally biased region" description="Polar residues" evidence="15">
    <location>
        <begin position="183"/>
        <end position="194"/>
    </location>
</feature>
<dbReference type="Proteomes" id="UP000214365">
    <property type="component" value="Unassembled WGS sequence"/>
</dbReference>
<dbReference type="FunFam" id="2.70.150.10:FF:000028">
    <property type="entry name" value="Calcium-transporting ATPase"/>
    <property type="match status" value="1"/>
</dbReference>
<evidence type="ECO:0000256" key="1">
    <source>
        <dbReference type="ARBA" id="ARBA00004127"/>
    </source>
</evidence>
<evidence type="ECO:0000256" key="11">
    <source>
        <dbReference type="ARBA" id="ARBA00022989"/>
    </source>
</evidence>
<dbReference type="GO" id="GO:0005524">
    <property type="term" value="F:ATP binding"/>
    <property type="evidence" value="ECO:0007669"/>
    <property type="project" value="UniProtKB-KW"/>
</dbReference>
<dbReference type="GeneID" id="31006031"/>
<evidence type="ECO:0000259" key="16">
    <source>
        <dbReference type="SMART" id="SM00831"/>
    </source>
</evidence>
<evidence type="ECO:0000256" key="8">
    <source>
        <dbReference type="ARBA" id="ARBA00022840"/>
    </source>
</evidence>
<comment type="subcellular location">
    <subcellularLocation>
        <location evidence="1">Endomembrane system</location>
        <topology evidence="1">Multi-pass membrane protein</topology>
    </subcellularLocation>
    <subcellularLocation>
        <location evidence="14">Membrane</location>
        <topology evidence="14">Multi-pass membrane protein</topology>
    </subcellularLocation>
</comment>
<evidence type="ECO:0000256" key="10">
    <source>
        <dbReference type="ARBA" id="ARBA00022967"/>
    </source>
</evidence>
<dbReference type="InterPro" id="IPR023214">
    <property type="entry name" value="HAD_sf"/>
</dbReference>
<evidence type="ECO:0000256" key="4">
    <source>
        <dbReference type="ARBA" id="ARBA00022692"/>
    </source>
</evidence>
<dbReference type="NCBIfam" id="TIGR01517">
    <property type="entry name" value="ATPase-IIB_Ca"/>
    <property type="match status" value="1"/>
</dbReference>
<keyword evidence="4 14" id="KW-0812">Transmembrane</keyword>
<dbReference type="GO" id="GO:0006874">
    <property type="term" value="P:intracellular calcium ion homeostasis"/>
    <property type="evidence" value="ECO:0007669"/>
    <property type="project" value="TreeGrafter"/>
</dbReference>
<dbReference type="SFLD" id="SFLDF00027">
    <property type="entry name" value="p-type_atpase"/>
    <property type="match status" value="1"/>
</dbReference>
<proteinExistence type="inferred from homology"/>
<dbReference type="EMBL" id="LFMY01000009">
    <property type="protein sequence ID" value="OKL58574.1"/>
    <property type="molecule type" value="Genomic_DNA"/>
</dbReference>
<keyword evidence="6 14" id="KW-0547">Nucleotide-binding</keyword>
<dbReference type="AlphaFoldDB" id="A0A225AJV8"/>
<comment type="catalytic activity">
    <reaction evidence="14">
        <text>Ca(2+)(in) + ATP + H2O = Ca(2+)(out) + ADP + phosphate + H(+)</text>
        <dbReference type="Rhea" id="RHEA:18105"/>
        <dbReference type="ChEBI" id="CHEBI:15377"/>
        <dbReference type="ChEBI" id="CHEBI:15378"/>
        <dbReference type="ChEBI" id="CHEBI:29108"/>
        <dbReference type="ChEBI" id="CHEBI:30616"/>
        <dbReference type="ChEBI" id="CHEBI:43474"/>
        <dbReference type="ChEBI" id="CHEBI:456216"/>
        <dbReference type="EC" id="7.2.2.10"/>
    </reaction>
</comment>